<evidence type="ECO:0000256" key="4">
    <source>
        <dbReference type="ARBA" id="ARBA00022679"/>
    </source>
</evidence>
<dbReference type="RefSeq" id="WP_201363045.1">
    <property type="nucleotide sequence ID" value="NZ_BNJJ01000009.1"/>
</dbReference>
<feature type="coiled-coil region" evidence="8">
    <location>
        <begin position="273"/>
        <end position="307"/>
    </location>
</feature>
<dbReference type="EC" id="2.7.13.3" evidence="2"/>
<feature type="domain" description="Response regulatory" evidence="10">
    <location>
        <begin position="702"/>
        <end position="818"/>
    </location>
</feature>
<dbReference type="Gene3D" id="3.30.565.10">
    <property type="entry name" value="Histidine kinase-like ATPase, C-terminal domain"/>
    <property type="match status" value="1"/>
</dbReference>
<feature type="compositionally biased region" description="Low complexity" evidence="9">
    <location>
        <begin position="29"/>
        <end position="47"/>
    </location>
</feature>
<feature type="modified residue" description="4-aspartylphosphate" evidence="7">
    <location>
        <position position="751"/>
    </location>
</feature>
<gene>
    <name evidence="12" type="ORF">KSZ_33920</name>
</gene>
<feature type="modified residue" description="Phosphohistidine" evidence="6">
    <location>
        <position position="105"/>
    </location>
</feature>
<evidence type="ECO:0000256" key="6">
    <source>
        <dbReference type="PROSITE-ProRule" id="PRU00110"/>
    </source>
</evidence>
<dbReference type="Gene3D" id="1.20.120.160">
    <property type="entry name" value="HPT domain"/>
    <property type="match status" value="1"/>
</dbReference>
<feature type="domain" description="HPt" evidence="11">
    <location>
        <begin position="57"/>
        <end position="164"/>
    </location>
</feature>
<dbReference type="Gene3D" id="3.40.50.2300">
    <property type="match status" value="1"/>
</dbReference>
<evidence type="ECO:0000256" key="3">
    <source>
        <dbReference type="ARBA" id="ARBA00022553"/>
    </source>
</evidence>
<dbReference type="PROSITE" id="PS50894">
    <property type="entry name" value="HPT"/>
    <property type="match status" value="1"/>
</dbReference>
<dbReference type="SUPFAM" id="SSF50341">
    <property type="entry name" value="CheW-like"/>
    <property type="match status" value="1"/>
</dbReference>
<dbReference type="Proteomes" id="UP000635565">
    <property type="component" value="Unassembled WGS sequence"/>
</dbReference>
<dbReference type="InterPro" id="IPR036890">
    <property type="entry name" value="HATPase_C_sf"/>
</dbReference>
<dbReference type="InterPro" id="IPR002545">
    <property type="entry name" value="CheW-lke_dom"/>
</dbReference>
<dbReference type="SUPFAM" id="SSF52172">
    <property type="entry name" value="CheY-like"/>
    <property type="match status" value="1"/>
</dbReference>
<feature type="region of interest" description="Disordered" evidence="9">
    <location>
        <begin position="679"/>
        <end position="700"/>
    </location>
</feature>
<dbReference type="InterPro" id="IPR001789">
    <property type="entry name" value="Sig_transdc_resp-reg_receiver"/>
</dbReference>
<dbReference type="InterPro" id="IPR036641">
    <property type="entry name" value="HPT_dom_sf"/>
</dbReference>
<dbReference type="Pfam" id="PF01584">
    <property type="entry name" value="CheW"/>
    <property type="match status" value="1"/>
</dbReference>
<dbReference type="Pfam" id="PF01627">
    <property type="entry name" value="Hpt"/>
    <property type="match status" value="1"/>
</dbReference>
<dbReference type="InterPro" id="IPR051315">
    <property type="entry name" value="Bact_Chemotaxis_CheA"/>
</dbReference>
<keyword evidence="5" id="KW-0418">Kinase</keyword>
<reference evidence="12 13" key="1">
    <citation type="journal article" date="2021" name="Int. J. Syst. Evol. Microbiol.">
        <title>Reticulibacter mediterranei gen. nov., sp. nov., within the new family Reticulibacteraceae fam. nov., and Ktedonospora formicarum gen. nov., sp. nov., Ktedonobacter robiniae sp. nov., Dictyobacter formicarum sp. nov. and Dictyobacter arantiisoli sp. nov., belonging to the class Ktedonobacteria.</title>
        <authorList>
            <person name="Yabe S."/>
            <person name="Zheng Y."/>
            <person name="Wang C.M."/>
            <person name="Sakai Y."/>
            <person name="Abe K."/>
            <person name="Yokota A."/>
            <person name="Donadio S."/>
            <person name="Cavaletti L."/>
            <person name="Monciardini P."/>
        </authorList>
    </citation>
    <scope>NUCLEOTIDE SEQUENCE [LARGE SCALE GENOMIC DNA]</scope>
    <source>
        <strain evidence="12 13">SOSP1-9</strain>
    </source>
</reference>
<accession>A0ABQ3VI84</accession>
<sequence>MIENPSFDENELTTEDLAILEAFDAIESWPTSSEESSEKSSGTASGEQYTKAEAEGDMDVDAEMLIIFLEEATEDIAKMRQAAGQLAWENQLSAARFTVFQRSGHKLRGTAGAVGYLIMSTAAEHVETIAEQVLNHNIKPATGLEAITQAISVLDVCQNYLTEAGQEPDTPELLTALEAIYQRLGITITTASPGTAALQKTHQEEISSKATIPLELAGTFQSTADQATGHADSLFGSDSHSADSYPLFVHIENRRFEKLLRHTGQLIEMHAALESAQRDVKAALQAQQAAQNRLQQVEQSLTNVLQQKPATQIQGEATSSSLIARILSDAYQEKPRSRRHRNRLPIQTPHTEANWDELDLEHYTEQDLLLQALREAINQLAICSARVNTANTALQIVQQEYMTRAAVVREDTQMMRLTPLSTLVPRLQKVISASALAQQYKVDFEVIGDTLEIDQEILETLSPSLLHMLQTCISDTSVLQEEQAETYHVWLHVHARGNNITIEIGFSMPVIGGTLEILQTPLHRLNGTINLQRNTAGGVSFHLSIPRSHGTVQCLLVRSGEQQLVAPITQVQRISIHEQEQLDHCYQLKDLLGLTEDSTSNTSGTETQPILVIQSSSNKTVGILVDEILSEQDLTVKPLPSYLRRPGITESAITGQGNTLLMLDLPELIRNYLQRSMPRNGQEAETANGSDDQQKKSDRKPRILVADDSAYLRQAVLQTLKQGNYEVAEARDGIEAIEQLLENTPDVFLLDIEMPNLNGYDVLNIIREYPELAHVKTIMLTSRTSDKHIQRARELGAQAYLVKPCPQTTLLNTIRGFLNENKSKHPRTRS</sequence>
<evidence type="ECO:0000256" key="8">
    <source>
        <dbReference type="SAM" id="Coils"/>
    </source>
</evidence>
<dbReference type="CDD" id="cd00156">
    <property type="entry name" value="REC"/>
    <property type="match status" value="1"/>
</dbReference>
<evidence type="ECO:0000256" key="5">
    <source>
        <dbReference type="ARBA" id="ARBA00022777"/>
    </source>
</evidence>
<organism evidence="12 13">
    <name type="scientific">Dictyobacter formicarum</name>
    <dbReference type="NCBI Taxonomy" id="2778368"/>
    <lineage>
        <taxon>Bacteria</taxon>
        <taxon>Bacillati</taxon>
        <taxon>Chloroflexota</taxon>
        <taxon>Ktedonobacteria</taxon>
        <taxon>Ktedonobacterales</taxon>
        <taxon>Dictyobacteraceae</taxon>
        <taxon>Dictyobacter</taxon>
    </lineage>
</organism>
<dbReference type="EMBL" id="BNJJ01000009">
    <property type="protein sequence ID" value="GHO85386.1"/>
    <property type="molecule type" value="Genomic_DNA"/>
</dbReference>
<keyword evidence="4" id="KW-0808">Transferase</keyword>
<dbReference type="PROSITE" id="PS50110">
    <property type="entry name" value="RESPONSE_REGULATORY"/>
    <property type="match status" value="1"/>
</dbReference>
<keyword evidence="13" id="KW-1185">Reference proteome</keyword>
<evidence type="ECO:0000259" key="10">
    <source>
        <dbReference type="PROSITE" id="PS50110"/>
    </source>
</evidence>
<evidence type="ECO:0000256" key="2">
    <source>
        <dbReference type="ARBA" id="ARBA00012438"/>
    </source>
</evidence>
<dbReference type="SMART" id="SM00448">
    <property type="entry name" value="REC"/>
    <property type="match status" value="1"/>
</dbReference>
<evidence type="ECO:0000313" key="12">
    <source>
        <dbReference type="EMBL" id="GHO85386.1"/>
    </source>
</evidence>
<feature type="compositionally biased region" description="Polar residues" evidence="9">
    <location>
        <begin position="679"/>
        <end position="691"/>
    </location>
</feature>
<evidence type="ECO:0000256" key="9">
    <source>
        <dbReference type="SAM" id="MobiDB-lite"/>
    </source>
</evidence>
<dbReference type="Pfam" id="PF00072">
    <property type="entry name" value="Response_reg"/>
    <property type="match status" value="1"/>
</dbReference>
<keyword evidence="8" id="KW-0175">Coiled coil</keyword>
<dbReference type="SMART" id="SM00260">
    <property type="entry name" value="CheW"/>
    <property type="match status" value="1"/>
</dbReference>
<dbReference type="PANTHER" id="PTHR43395">
    <property type="entry name" value="SENSOR HISTIDINE KINASE CHEA"/>
    <property type="match status" value="1"/>
</dbReference>
<evidence type="ECO:0000313" key="13">
    <source>
        <dbReference type="Proteomes" id="UP000635565"/>
    </source>
</evidence>
<protein>
    <recommendedName>
        <fullName evidence="2">histidine kinase</fullName>
        <ecNumber evidence="2">2.7.13.3</ecNumber>
    </recommendedName>
</protein>
<name>A0ABQ3VI84_9CHLR</name>
<dbReference type="SUPFAM" id="SSF47226">
    <property type="entry name" value="Histidine-containing phosphotransfer domain, HPT domain"/>
    <property type="match status" value="1"/>
</dbReference>
<comment type="caution">
    <text evidence="12">The sequence shown here is derived from an EMBL/GenBank/DDBJ whole genome shotgun (WGS) entry which is preliminary data.</text>
</comment>
<dbReference type="InterPro" id="IPR036061">
    <property type="entry name" value="CheW-like_dom_sf"/>
</dbReference>
<evidence type="ECO:0000256" key="1">
    <source>
        <dbReference type="ARBA" id="ARBA00000085"/>
    </source>
</evidence>
<evidence type="ECO:0000256" key="7">
    <source>
        <dbReference type="PROSITE-ProRule" id="PRU00169"/>
    </source>
</evidence>
<dbReference type="PANTHER" id="PTHR43395:SF8">
    <property type="entry name" value="HISTIDINE KINASE"/>
    <property type="match status" value="1"/>
</dbReference>
<dbReference type="Gene3D" id="2.30.30.40">
    <property type="entry name" value="SH3 Domains"/>
    <property type="match status" value="1"/>
</dbReference>
<feature type="region of interest" description="Disordered" evidence="9">
    <location>
        <begin position="29"/>
        <end position="55"/>
    </location>
</feature>
<proteinExistence type="predicted"/>
<keyword evidence="3 7" id="KW-0597">Phosphoprotein</keyword>
<comment type="catalytic activity">
    <reaction evidence="1">
        <text>ATP + protein L-histidine = ADP + protein N-phospho-L-histidine.</text>
        <dbReference type="EC" id="2.7.13.3"/>
    </reaction>
</comment>
<dbReference type="InterPro" id="IPR011006">
    <property type="entry name" value="CheY-like_superfamily"/>
</dbReference>
<evidence type="ECO:0000259" key="11">
    <source>
        <dbReference type="PROSITE" id="PS50894"/>
    </source>
</evidence>
<dbReference type="InterPro" id="IPR008207">
    <property type="entry name" value="Sig_transdc_His_kin_Hpt_dom"/>
</dbReference>